<dbReference type="SUPFAM" id="SSF46785">
    <property type="entry name" value="Winged helix' DNA-binding domain"/>
    <property type="match status" value="1"/>
</dbReference>
<dbReference type="PROSITE" id="PS50949">
    <property type="entry name" value="HTH_GNTR"/>
    <property type="match status" value="1"/>
</dbReference>
<keyword evidence="3" id="KW-0804">Transcription</keyword>
<organism evidence="5 6">
    <name type="scientific">Frisingicoccus caecimuris</name>
    <dbReference type="NCBI Taxonomy" id="1796636"/>
    <lineage>
        <taxon>Bacteria</taxon>
        <taxon>Bacillati</taxon>
        <taxon>Bacillota</taxon>
        <taxon>Clostridia</taxon>
        <taxon>Lachnospirales</taxon>
        <taxon>Lachnospiraceae</taxon>
        <taxon>Frisingicoccus</taxon>
    </lineage>
</organism>
<dbReference type="SMART" id="SM00345">
    <property type="entry name" value="HTH_GNTR"/>
    <property type="match status" value="1"/>
</dbReference>
<evidence type="ECO:0000256" key="3">
    <source>
        <dbReference type="ARBA" id="ARBA00023163"/>
    </source>
</evidence>
<dbReference type="PANTHER" id="PTHR43537:SF5">
    <property type="entry name" value="UXU OPERON TRANSCRIPTIONAL REGULATOR"/>
    <property type="match status" value="1"/>
</dbReference>
<dbReference type="Pfam" id="PF07729">
    <property type="entry name" value="FCD"/>
    <property type="match status" value="1"/>
</dbReference>
<dbReference type="RefSeq" id="WP_165873330.1">
    <property type="nucleotide sequence ID" value="NZ_JANKAQ010000008.1"/>
</dbReference>
<evidence type="ECO:0000313" key="5">
    <source>
        <dbReference type="EMBL" id="TCO84651.1"/>
    </source>
</evidence>
<dbReference type="InterPro" id="IPR008920">
    <property type="entry name" value="TF_FadR/GntR_C"/>
</dbReference>
<sequence>MSMLLKDEAYDKLIRMINDGELVYGQTYSLNILASQMGMSRTPVREAVQKLCDEKRLDMMPSRGFCIHNITPDEMLHHYHFSNAVEGYCVRCLAKKYQTDKRNKYVRRMKHLLLDMEESLSEEVPFGDYFELDQQFHAEIFDSLEDSYFSELKSSPMGFFNRSELQLRERKITRKAIYDCHKKILGAICAGDCDGAYEAMMQHAALMMESL</sequence>
<evidence type="ECO:0000256" key="1">
    <source>
        <dbReference type="ARBA" id="ARBA00023015"/>
    </source>
</evidence>
<dbReference type="InterPro" id="IPR011711">
    <property type="entry name" value="GntR_C"/>
</dbReference>
<dbReference type="SUPFAM" id="SSF48008">
    <property type="entry name" value="GntR ligand-binding domain-like"/>
    <property type="match status" value="1"/>
</dbReference>
<dbReference type="Proteomes" id="UP000295711">
    <property type="component" value="Unassembled WGS sequence"/>
</dbReference>
<dbReference type="InterPro" id="IPR000524">
    <property type="entry name" value="Tscrpt_reg_HTH_GntR"/>
</dbReference>
<dbReference type="Gene3D" id="1.20.120.530">
    <property type="entry name" value="GntR ligand-binding domain-like"/>
    <property type="match status" value="1"/>
</dbReference>
<proteinExistence type="predicted"/>
<feature type="domain" description="HTH gntR-type" evidence="4">
    <location>
        <begin position="3"/>
        <end position="70"/>
    </location>
</feature>
<dbReference type="SMART" id="SM00895">
    <property type="entry name" value="FCD"/>
    <property type="match status" value="1"/>
</dbReference>
<dbReference type="PANTHER" id="PTHR43537">
    <property type="entry name" value="TRANSCRIPTIONAL REGULATOR, GNTR FAMILY"/>
    <property type="match status" value="1"/>
</dbReference>
<dbReference type="EMBL" id="SLXA01000006">
    <property type="protein sequence ID" value="TCO84651.1"/>
    <property type="molecule type" value="Genomic_DNA"/>
</dbReference>
<dbReference type="GO" id="GO:0003677">
    <property type="term" value="F:DNA binding"/>
    <property type="evidence" value="ECO:0007669"/>
    <property type="project" value="UniProtKB-KW"/>
</dbReference>
<dbReference type="AlphaFoldDB" id="A0A4R2LWV9"/>
<dbReference type="Gene3D" id="1.10.10.10">
    <property type="entry name" value="Winged helix-like DNA-binding domain superfamily/Winged helix DNA-binding domain"/>
    <property type="match status" value="1"/>
</dbReference>
<keyword evidence="2" id="KW-0238">DNA-binding</keyword>
<comment type="caution">
    <text evidence="5">The sequence shown here is derived from an EMBL/GenBank/DDBJ whole genome shotgun (WGS) entry which is preliminary data.</text>
</comment>
<gene>
    <name evidence="5" type="ORF">EV212_10678</name>
</gene>
<evidence type="ECO:0000256" key="2">
    <source>
        <dbReference type="ARBA" id="ARBA00023125"/>
    </source>
</evidence>
<dbReference type="Pfam" id="PF00392">
    <property type="entry name" value="GntR"/>
    <property type="match status" value="1"/>
</dbReference>
<evidence type="ECO:0000313" key="6">
    <source>
        <dbReference type="Proteomes" id="UP000295711"/>
    </source>
</evidence>
<dbReference type="InterPro" id="IPR036388">
    <property type="entry name" value="WH-like_DNA-bd_sf"/>
</dbReference>
<name>A0A4R2LWV9_9FIRM</name>
<keyword evidence="6" id="KW-1185">Reference proteome</keyword>
<keyword evidence="1" id="KW-0805">Transcription regulation</keyword>
<evidence type="ECO:0000259" key="4">
    <source>
        <dbReference type="PROSITE" id="PS50949"/>
    </source>
</evidence>
<dbReference type="GO" id="GO:0003700">
    <property type="term" value="F:DNA-binding transcription factor activity"/>
    <property type="evidence" value="ECO:0007669"/>
    <property type="project" value="InterPro"/>
</dbReference>
<dbReference type="InterPro" id="IPR036390">
    <property type="entry name" value="WH_DNA-bd_sf"/>
</dbReference>
<protein>
    <submittedName>
        <fullName evidence="5">GntR family transcriptional regulator</fullName>
    </submittedName>
</protein>
<accession>A0A4R2LWV9</accession>
<reference evidence="5 6" key="1">
    <citation type="submission" date="2019-03" db="EMBL/GenBank/DDBJ databases">
        <title>Genomic Encyclopedia of Type Strains, Phase IV (KMG-IV): sequencing the most valuable type-strain genomes for metagenomic binning, comparative biology and taxonomic classification.</title>
        <authorList>
            <person name="Goeker M."/>
        </authorList>
    </citation>
    <scope>NUCLEOTIDE SEQUENCE [LARGE SCALE GENOMIC DNA]</scope>
    <source>
        <strain evidence="5 6">DSM 28559</strain>
    </source>
</reference>